<organism evidence="1 2">
    <name type="scientific">Eumeta variegata</name>
    <name type="common">Bagworm moth</name>
    <name type="synonym">Eumeta japonica</name>
    <dbReference type="NCBI Taxonomy" id="151549"/>
    <lineage>
        <taxon>Eukaryota</taxon>
        <taxon>Metazoa</taxon>
        <taxon>Ecdysozoa</taxon>
        <taxon>Arthropoda</taxon>
        <taxon>Hexapoda</taxon>
        <taxon>Insecta</taxon>
        <taxon>Pterygota</taxon>
        <taxon>Neoptera</taxon>
        <taxon>Endopterygota</taxon>
        <taxon>Lepidoptera</taxon>
        <taxon>Glossata</taxon>
        <taxon>Ditrysia</taxon>
        <taxon>Tineoidea</taxon>
        <taxon>Psychidae</taxon>
        <taxon>Oiketicinae</taxon>
        <taxon>Eumeta</taxon>
    </lineage>
</organism>
<comment type="caution">
    <text evidence="1">The sequence shown here is derived from an EMBL/GenBank/DDBJ whole genome shotgun (WGS) entry which is preliminary data.</text>
</comment>
<protein>
    <submittedName>
        <fullName evidence="1">Uncharacterized protein</fullName>
    </submittedName>
</protein>
<dbReference type="Proteomes" id="UP000299102">
    <property type="component" value="Unassembled WGS sequence"/>
</dbReference>
<dbReference type="EMBL" id="BGZK01000890">
    <property type="protein sequence ID" value="GBP64186.1"/>
    <property type="molecule type" value="Genomic_DNA"/>
</dbReference>
<reference evidence="1 2" key="1">
    <citation type="journal article" date="2019" name="Commun. Biol.">
        <title>The bagworm genome reveals a unique fibroin gene that provides high tensile strength.</title>
        <authorList>
            <person name="Kono N."/>
            <person name="Nakamura H."/>
            <person name="Ohtoshi R."/>
            <person name="Tomita M."/>
            <person name="Numata K."/>
            <person name="Arakawa K."/>
        </authorList>
    </citation>
    <scope>NUCLEOTIDE SEQUENCE [LARGE SCALE GENOMIC DNA]</scope>
</reference>
<dbReference type="AlphaFoldDB" id="A0A4C1XJT1"/>
<proteinExistence type="predicted"/>
<keyword evidence="2" id="KW-1185">Reference proteome</keyword>
<gene>
    <name evidence="1" type="ORF">EVAR_35575_1</name>
</gene>
<evidence type="ECO:0000313" key="2">
    <source>
        <dbReference type="Proteomes" id="UP000299102"/>
    </source>
</evidence>
<accession>A0A4C1XJT1</accession>
<evidence type="ECO:0000313" key="1">
    <source>
        <dbReference type="EMBL" id="GBP64186.1"/>
    </source>
</evidence>
<name>A0A4C1XJT1_EUMVA</name>
<sequence length="147" mass="16280">MKLCRSELPANDVMRKFNTPRPFLLLPHVPTLRHCDALGTTFTAAEFQTIQALQTQQTSPFLRCANKGHASSAARASLRSAGPGRRLFRSTLPFDVPECIRIKSATSIKRFKMHLQSLTTVSKPIAEPIEPIDIEPRTAPPTGTIMN</sequence>